<dbReference type="InterPro" id="IPR016047">
    <property type="entry name" value="M23ase_b-sheet_dom"/>
</dbReference>
<accession>A0A916UBV2</accession>
<dbReference type="GO" id="GO:0004222">
    <property type="term" value="F:metalloendopeptidase activity"/>
    <property type="evidence" value="ECO:0007669"/>
    <property type="project" value="TreeGrafter"/>
</dbReference>
<dbReference type="AlphaFoldDB" id="A0A916UBV2"/>
<dbReference type="CDD" id="cd12797">
    <property type="entry name" value="M23_peptidase"/>
    <property type="match status" value="1"/>
</dbReference>
<gene>
    <name evidence="2" type="ORF">GCM10011387_18710</name>
</gene>
<evidence type="ECO:0000313" key="2">
    <source>
        <dbReference type="EMBL" id="GGC65315.1"/>
    </source>
</evidence>
<dbReference type="Proteomes" id="UP000651668">
    <property type="component" value="Unassembled WGS sequence"/>
</dbReference>
<reference evidence="2" key="1">
    <citation type="journal article" date="2014" name="Int. J. Syst. Evol. Microbiol.">
        <title>Complete genome sequence of Corynebacterium casei LMG S-19264T (=DSM 44701T), isolated from a smear-ripened cheese.</title>
        <authorList>
            <consortium name="US DOE Joint Genome Institute (JGI-PGF)"/>
            <person name="Walter F."/>
            <person name="Albersmeier A."/>
            <person name="Kalinowski J."/>
            <person name="Ruckert C."/>
        </authorList>
    </citation>
    <scope>NUCLEOTIDE SEQUENCE</scope>
    <source>
        <strain evidence="2">CGMCC 1.15343</strain>
    </source>
</reference>
<protein>
    <recommendedName>
        <fullName evidence="1">M23ase beta-sheet core domain-containing protein</fullName>
    </recommendedName>
</protein>
<dbReference type="Gene3D" id="2.70.70.10">
    <property type="entry name" value="Glucose Permease (Domain IIA)"/>
    <property type="match status" value="1"/>
</dbReference>
<feature type="domain" description="M23ase beta-sheet core" evidence="1">
    <location>
        <begin position="185"/>
        <end position="282"/>
    </location>
</feature>
<proteinExistence type="predicted"/>
<dbReference type="EMBL" id="BMIL01000005">
    <property type="protein sequence ID" value="GGC65315.1"/>
    <property type="molecule type" value="Genomic_DNA"/>
</dbReference>
<organism evidence="2 3">
    <name type="scientific">Pedobacter quisquiliarum</name>
    <dbReference type="NCBI Taxonomy" id="1834438"/>
    <lineage>
        <taxon>Bacteria</taxon>
        <taxon>Pseudomonadati</taxon>
        <taxon>Bacteroidota</taxon>
        <taxon>Sphingobacteriia</taxon>
        <taxon>Sphingobacteriales</taxon>
        <taxon>Sphingobacteriaceae</taxon>
        <taxon>Pedobacter</taxon>
    </lineage>
</organism>
<evidence type="ECO:0000259" key="1">
    <source>
        <dbReference type="Pfam" id="PF01551"/>
    </source>
</evidence>
<sequence>MILASCKTGPVNLFKTASPYELYQRKLSSAGLDKTAMGKAWIDAGQNSIAKALRIQVPYKEQGYFPAERVAATAFRFDVVRGQRLNIRLEKTPAADFMVYMDLWAFREGNSPKAIASADTLNASITVDVDENAEYLLRLQPELLKSGAYTLEIVSGPSLSFPVKTSGRKRIESLFGVGRDANTRRHEGIDIFGPKLTPVVASADGVVTRVGENNLGGLVVMMRPNGKNYTLYYAHLDKQLAVEGQQVKTGDTLGLMGNTGNASTTPPHLHFGIYTGGGAIDPLPFVNTDVATPKAITAATTNINATLRNSSKVSLRESPDSKALTLKTLEPSTIMLVEAATSSWYKATLPDGTTGYLPGKGLNQVNTGIRNIELKTSQLALYDAPLTAAPVKKTLDSGSRVNLLGKYEDFLLVKDREDETGWVRAGL</sequence>
<dbReference type="Pfam" id="PF01551">
    <property type="entry name" value="Peptidase_M23"/>
    <property type="match status" value="1"/>
</dbReference>
<dbReference type="InterPro" id="IPR011055">
    <property type="entry name" value="Dup_hybrid_motif"/>
</dbReference>
<dbReference type="PANTHER" id="PTHR21666">
    <property type="entry name" value="PEPTIDASE-RELATED"/>
    <property type="match status" value="1"/>
</dbReference>
<comment type="caution">
    <text evidence="2">The sequence shown here is derived from an EMBL/GenBank/DDBJ whole genome shotgun (WGS) entry which is preliminary data.</text>
</comment>
<dbReference type="Gene3D" id="2.30.30.40">
    <property type="entry name" value="SH3 Domains"/>
    <property type="match status" value="1"/>
</dbReference>
<dbReference type="InterPro" id="IPR050570">
    <property type="entry name" value="Cell_wall_metabolism_enzyme"/>
</dbReference>
<reference evidence="2" key="2">
    <citation type="submission" date="2020-09" db="EMBL/GenBank/DDBJ databases">
        <authorList>
            <person name="Sun Q."/>
            <person name="Zhou Y."/>
        </authorList>
    </citation>
    <scope>NUCLEOTIDE SEQUENCE</scope>
    <source>
        <strain evidence="2">CGMCC 1.15343</strain>
    </source>
</reference>
<dbReference type="SUPFAM" id="SSF51261">
    <property type="entry name" value="Duplicated hybrid motif"/>
    <property type="match status" value="1"/>
</dbReference>
<name>A0A916UBV2_9SPHI</name>
<keyword evidence="3" id="KW-1185">Reference proteome</keyword>
<dbReference type="PANTHER" id="PTHR21666:SF268">
    <property type="entry name" value="PEPTIDASE M23 DOMAIN-CONTAINING PROTEIN"/>
    <property type="match status" value="1"/>
</dbReference>
<evidence type="ECO:0000313" key="3">
    <source>
        <dbReference type="Proteomes" id="UP000651668"/>
    </source>
</evidence>